<evidence type="ECO:0000313" key="1">
    <source>
        <dbReference type="EMBL" id="KZS13824.1"/>
    </source>
</evidence>
<name>A0A164X317_9CRUS</name>
<dbReference type="EMBL" id="LRGB01001021">
    <property type="protein sequence ID" value="KZS13824.1"/>
    <property type="molecule type" value="Genomic_DNA"/>
</dbReference>
<dbReference type="Proteomes" id="UP000076858">
    <property type="component" value="Unassembled WGS sequence"/>
</dbReference>
<dbReference type="AlphaFoldDB" id="A0A164X317"/>
<comment type="caution">
    <text evidence="1">The sequence shown here is derived from an EMBL/GenBank/DDBJ whole genome shotgun (WGS) entry which is preliminary data.</text>
</comment>
<accession>A0A164X317</accession>
<sequence length="58" mass="6751">MGNGGSRRNDPYPRKEKNVITLHHHYDDHRIGKDKKKFSISILWADDSKNVIFGIRST</sequence>
<protein>
    <submittedName>
        <fullName evidence="1">Uncharacterized protein</fullName>
    </submittedName>
</protein>
<proteinExistence type="predicted"/>
<evidence type="ECO:0000313" key="2">
    <source>
        <dbReference type="Proteomes" id="UP000076858"/>
    </source>
</evidence>
<gene>
    <name evidence="1" type="ORF">APZ42_020964</name>
</gene>
<reference evidence="1 2" key="1">
    <citation type="submission" date="2016-03" db="EMBL/GenBank/DDBJ databases">
        <title>EvidentialGene: Evidence-directed Construction of Genes on Genomes.</title>
        <authorList>
            <person name="Gilbert D.G."/>
            <person name="Choi J.-H."/>
            <person name="Mockaitis K."/>
            <person name="Colbourne J."/>
            <person name="Pfrender M."/>
        </authorList>
    </citation>
    <scope>NUCLEOTIDE SEQUENCE [LARGE SCALE GENOMIC DNA]</scope>
    <source>
        <strain evidence="1 2">Xinb3</strain>
        <tissue evidence="1">Complete organism</tissue>
    </source>
</reference>
<keyword evidence="2" id="KW-1185">Reference proteome</keyword>
<organism evidence="1 2">
    <name type="scientific">Daphnia magna</name>
    <dbReference type="NCBI Taxonomy" id="35525"/>
    <lineage>
        <taxon>Eukaryota</taxon>
        <taxon>Metazoa</taxon>
        <taxon>Ecdysozoa</taxon>
        <taxon>Arthropoda</taxon>
        <taxon>Crustacea</taxon>
        <taxon>Branchiopoda</taxon>
        <taxon>Diplostraca</taxon>
        <taxon>Cladocera</taxon>
        <taxon>Anomopoda</taxon>
        <taxon>Daphniidae</taxon>
        <taxon>Daphnia</taxon>
    </lineage>
</organism>